<keyword evidence="4" id="KW-0732">Signal</keyword>
<comment type="similarity">
    <text evidence="1 6">Belongs to the expansin family. Expansin A subfamily.</text>
</comment>
<dbReference type="SUPFAM" id="SSF50685">
    <property type="entry name" value="Barwin-like endoglucanases"/>
    <property type="match status" value="1"/>
</dbReference>
<evidence type="ECO:0000256" key="2">
    <source>
        <dbReference type="ARBA" id="ARBA00022512"/>
    </source>
</evidence>
<evidence type="ECO:0000259" key="9">
    <source>
        <dbReference type="PROSITE" id="PS50842"/>
    </source>
</evidence>
<dbReference type="InterPro" id="IPR007112">
    <property type="entry name" value="Expansin/allergen_DPBB_dom"/>
</dbReference>
<dbReference type="PRINTS" id="PR01225">
    <property type="entry name" value="EXPANSNFAMLY"/>
</dbReference>
<dbReference type="PROSITE" id="PS50843">
    <property type="entry name" value="EXPANSIN_CBD"/>
    <property type="match status" value="1"/>
</dbReference>
<keyword evidence="12" id="KW-1185">Reference proteome</keyword>
<keyword evidence="5 8" id="KW-0472">Membrane</keyword>
<evidence type="ECO:0000256" key="7">
    <source>
        <dbReference type="SAM" id="MobiDB-lite"/>
    </source>
</evidence>
<dbReference type="PROSITE" id="PS50842">
    <property type="entry name" value="EXPANSIN_EG45"/>
    <property type="match status" value="1"/>
</dbReference>
<dbReference type="InterPro" id="IPR036908">
    <property type="entry name" value="RlpA-like_sf"/>
</dbReference>
<dbReference type="CDD" id="cd22274">
    <property type="entry name" value="DPBB_EXPA_N"/>
    <property type="match status" value="1"/>
</dbReference>
<evidence type="ECO:0000313" key="11">
    <source>
        <dbReference type="EMBL" id="KAI5083363.1"/>
    </source>
</evidence>
<dbReference type="GO" id="GO:0009664">
    <property type="term" value="P:plant-type cell wall organization"/>
    <property type="evidence" value="ECO:0007669"/>
    <property type="project" value="InterPro"/>
</dbReference>
<dbReference type="InterPro" id="IPR007118">
    <property type="entry name" value="Expan_Lol_pI"/>
</dbReference>
<dbReference type="InterPro" id="IPR009009">
    <property type="entry name" value="RlpA-like_DPBB"/>
</dbReference>
<dbReference type="AlphaFoldDB" id="A0A9D4ZPT2"/>
<dbReference type="Pfam" id="PF01357">
    <property type="entry name" value="Expansin_C"/>
    <property type="match status" value="1"/>
</dbReference>
<gene>
    <name evidence="11" type="ORF">GOP47_0003106</name>
</gene>
<reference evidence="11" key="1">
    <citation type="submission" date="2021-01" db="EMBL/GenBank/DDBJ databases">
        <title>Adiantum capillus-veneris genome.</title>
        <authorList>
            <person name="Fang Y."/>
            <person name="Liao Q."/>
        </authorList>
    </citation>
    <scope>NUCLEOTIDE SEQUENCE</scope>
    <source>
        <strain evidence="11">H3</strain>
        <tissue evidence="11">Leaf</tissue>
    </source>
</reference>
<feature type="compositionally biased region" description="Low complexity" evidence="7">
    <location>
        <begin position="101"/>
        <end position="117"/>
    </location>
</feature>
<dbReference type="InterPro" id="IPR002963">
    <property type="entry name" value="Expansin"/>
</dbReference>
<dbReference type="SMART" id="SM00837">
    <property type="entry name" value="DPBB_1"/>
    <property type="match status" value="1"/>
</dbReference>
<evidence type="ECO:0000256" key="3">
    <source>
        <dbReference type="ARBA" id="ARBA00022525"/>
    </source>
</evidence>
<dbReference type="PRINTS" id="PR01226">
    <property type="entry name" value="EXPANSIN"/>
</dbReference>
<comment type="subcellular location">
    <subcellularLocation>
        <location evidence="6">Secreted</location>
        <location evidence="6">Cell wall</location>
    </subcellularLocation>
    <subcellularLocation>
        <location evidence="6">Membrane</location>
        <topology evidence="6">Peripheral membrane protein</topology>
    </subcellularLocation>
</comment>
<keyword evidence="2 6" id="KW-0134">Cell wall</keyword>
<keyword evidence="3 6" id="KW-0964">Secreted</keyword>
<dbReference type="Gene3D" id="2.60.40.760">
    <property type="entry name" value="Expansin, cellulose-binding-like domain"/>
    <property type="match status" value="1"/>
</dbReference>
<name>A0A9D4ZPT2_ADICA</name>
<keyword evidence="8" id="KW-1133">Transmembrane helix</keyword>
<dbReference type="Proteomes" id="UP000886520">
    <property type="component" value="Chromosome 3"/>
</dbReference>
<accession>A0A9D4ZPT2</accession>
<protein>
    <recommendedName>
        <fullName evidence="6">Expansin</fullName>
    </recommendedName>
</protein>
<dbReference type="GO" id="GO:0005576">
    <property type="term" value="C:extracellular region"/>
    <property type="evidence" value="ECO:0007669"/>
    <property type="project" value="InterPro"/>
</dbReference>
<evidence type="ECO:0000256" key="8">
    <source>
        <dbReference type="SAM" id="Phobius"/>
    </source>
</evidence>
<dbReference type="Pfam" id="PF03330">
    <property type="entry name" value="DPBB_1"/>
    <property type="match status" value="1"/>
</dbReference>
<evidence type="ECO:0000256" key="1">
    <source>
        <dbReference type="ARBA" id="ARBA00005392"/>
    </source>
</evidence>
<feature type="domain" description="Expansin-like EG45" evidence="9">
    <location>
        <begin position="138"/>
        <end position="252"/>
    </location>
</feature>
<comment type="function">
    <text evidence="6">Causes loosening and extension of plant cell walls by disrupting non-covalent bonding between cellulose microfibrils and matrix glucans. No enzymatic activity has been found.</text>
</comment>
<feature type="transmembrane region" description="Helical" evidence="8">
    <location>
        <begin position="30"/>
        <end position="52"/>
    </location>
</feature>
<evidence type="ECO:0000256" key="6">
    <source>
        <dbReference type="RuleBase" id="RU365023"/>
    </source>
</evidence>
<evidence type="ECO:0000259" key="10">
    <source>
        <dbReference type="PROSITE" id="PS50843"/>
    </source>
</evidence>
<proteinExistence type="inferred from homology"/>
<evidence type="ECO:0000256" key="5">
    <source>
        <dbReference type="ARBA" id="ARBA00023136"/>
    </source>
</evidence>
<dbReference type="InterPro" id="IPR036749">
    <property type="entry name" value="Expansin_CBD_sf"/>
</dbReference>
<keyword evidence="8" id="KW-0812">Transmembrane</keyword>
<dbReference type="Gene3D" id="2.40.40.10">
    <property type="entry name" value="RlpA-like domain"/>
    <property type="match status" value="1"/>
</dbReference>
<dbReference type="FunFam" id="2.40.40.10:FF:000001">
    <property type="entry name" value="Expansin"/>
    <property type="match status" value="1"/>
</dbReference>
<dbReference type="InterPro" id="IPR007117">
    <property type="entry name" value="Expansin_CBD"/>
</dbReference>
<feature type="domain" description="Expansin-like CBD" evidence="10">
    <location>
        <begin position="262"/>
        <end position="341"/>
    </location>
</feature>
<dbReference type="GO" id="GO:0016020">
    <property type="term" value="C:membrane"/>
    <property type="evidence" value="ECO:0007669"/>
    <property type="project" value="UniProtKB-SubCell"/>
</dbReference>
<feature type="region of interest" description="Disordered" evidence="7">
    <location>
        <begin position="90"/>
        <end position="117"/>
    </location>
</feature>
<keyword evidence="6" id="KW-0961">Cell wall biogenesis/degradation</keyword>
<dbReference type="OrthoDB" id="5823761at2759"/>
<comment type="caution">
    <text evidence="11">The sequence shown here is derived from an EMBL/GenBank/DDBJ whole genome shotgun (WGS) entry which is preliminary data.</text>
</comment>
<dbReference type="SUPFAM" id="SSF49590">
    <property type="entry name" value="PHL pollen allergen"/>
    <property type="match status" value="1"/>
</dbReference>
<dbReference type="EMBL" id="JABFUD020000002">
    <property type="protein sequence ID" value="KAI5083363.1"/>
    <property type="molecule type" value="Genomic_DNA"/>
</dbReference>
<dbReference type="PANTHER" id="PTHR31867">
    <property type="entry name" value="EXPANSIN-A15"/>
    <property type="match status" value="1"/>
</dbReference>
<organism evidence="11 12">
    <name type="scientific">Adiantum capillus-veneris</name>
    <name type="common">Maidenhair fern</name>
    <dbReference type="NCBI Taxonomy" id="13818"/>
    <lineage>
        <taxon>Eukaryota</taxon>
        <taxon>Viridiplantae</taxon>
        <taxon>Streptophyta</taxon>
        <taxon>Embryophyta</taxon>
        <taxon>Tracheophyta</taxon>
        <taxon>Polypodiopsida</taxon>
        <taxon>Polypodiidae</taxon>
        <taxon>Polypodiales</taxon>
        <taxon>Pteridineae</taxon>
        <taxon>Pteridaceae</taxon>
        <taxon>Vittarioideae</taxon>
        <taxon>Adiantum</taxon>
    </lineage>
</organism>
<evidence type="ECO:0000256" key="4">
    <source>
        <dbReference type="ARBA" id="ARBA00022729"/>
    </source>
</evidence>
<evidence type="ECO:0000313" key="12">
    <source>
        <dbReference type="Proteomes" id="UP000886520"/>
    </source>
</evidence>
<sequence>MEQGDATSLIIVNLISRGASHFRMVAKMSLVRIAGAAMCVVLLVLLCTTEIVEGGKKLKVLGKYNPEKYKKVVHAHKSKAKYKRVISKARRPAPYSPRPGPSTSYTPRPPSTGSYSTSGWSQAYATFYGGSDASGTMGGACGYGNLYNSGYGTNTVALSTTLFNYGLSCGACFEIKCWNQAQWCLPGNPSIMATATNFCPPNWAQSSDDGGWCNPPRKHFDMAQPAFEQIAIMRAGIVPVLYRRVPCVKTGGMKFTMNGNPNFNLVMVFNVGGAGDVQAVYIKGSQTEWLPMKRNWGQNWEIGTTLVGQALSFRVLTSDGRTCDSMDAAPPSWSFGQTYVGNQLY</sequence>